<name>A0A420E6T9_9ALTE</name>
<proteinExistence type="predicted"/>
<feature type="coiled-coil region" evidence="4">
    <location>
        <begin position="445"/>
        <end position="479"/>
    </location>
</feature>
<dbReference type="Pfam" id="PF00128">
    <property type="entry name" value="Alpha-amylase"/>
    <property type="match status" value="1"/>
</dbReference>
<dbReference type="InterPro" id="IPR033746">
    <property type="entry name" value="GGa_phosphorylase"/>
</dbReference>
<evidence type="ECO:0000256" key="2">
    <source>
        <dbReference type="ARBA" id="ARBA00022679"/>
    </source>
</evidence>
<dbReference type="InterPro" id="IPR045857">
    <property type="entry name" value="O16G_dom_2"/>
</dbReference>
<dbReference type="Gene3D" id="3.90.400.10">
    <property type="entry name" value="Oligo-1,6-glucosidase, Domain 2"/>
    <property type="match status" value="1"/>
</dbReference>
<dbReference type="AlphaFoldDB" id="A0A420E6T9"/>
<feature type="binding site" evidence="3">
    <location>
        <position position="103"/>
    </location>
    <ligand>
        <name>substrate</name>
    </ligand>
</feature>
<evidence type="ECO:0000259" key="5">
    <source>
        <dbReference type="SMART" id="SM00642"/>
    </source>
</evidence>
<organism evidence="6 7">
    <name type="scientific">Alginatibacterium sediminis</name>
    <dbReference type="NCBI Taxonomy" id="2164068"/>
    <lineage>
        <taxon>Bacteria</taxon>
        <taxon>Pseudomonadati</taxon>
        <taxon>Pseudomonadota</taxon>
        <taxon>Gammaproteobacteria</taxon>
        <taxon>Alteromonadales</taxon>
        <taxon>Alteromonadaceae</taxon>
        <taxon>Alginatibacterium</taxon>
    </lineage>
</organism>
<feature type="binding site" evidence="3">
    <location>
        <position position="141"/>
    </location>
    <ligand>
        <name>substrate</name>
    </ligand>
</feature>
<evidence type="ECO:0000313" key="7">
    <source>
        <dbReference type="Proteomes" id="UP000286482"/>
    </source>
</evidence>
<dbReference type="InterPro" id="IPR016377">
    <property type="entry name" value="Sucrose_GGa_phosphorylase-rel"/>
</dbReference>
<feature type="binding site" evidence="3">
    <location>
        <begin position="344"/>
        <end position="345"/>
    </location>
    <ligand>
        <name>substrate</name>
    </ligand>
</feature>
<dbReference type="CDD" id="cd11356">
    <property type="entry name" value="AmyAc_Sucrose_phosphorylase-like_1"/>
    <property type="match status" value="1"/>
</dbReference>
<dbReference type="GO" id="GO:0005975">
    <property type="term" value="P:carbohydrate metabolic process"/>
    <property type="evidence" value="ECO:0007669"/>
    <property type="project" value="InterPro"/>
</dbReference>
<dbReference type="EMBL" id="RAQO01000010">
    <property type="protein sequence ID" value="RKF13745.1"/>
    <property type="molecule type" value="Genomic_DNA"/>
</dbReference>
<dbReference type="PANTHER" id="PTHR38784:SF1">
    <property type="entry name" value="SUCROSE PHOSPHORYLASE"/>
    <property type="match status" value="1"/>
</dbReference>
<dbReference type="Gene3D" id="3.20.20.80">
    <property type="entry name" value="Glycosidases"/>
    <property type="match status" value="1"/>
</dbReference>
<dbReference type="PIRSF" id="PIRSF003059">
    <property type="entry name" value="Sucrose_phosphorylase"/>
    <property type="match status" value="1"/>
</dbReference>
<dbReference type="OrthoDB" id="9805159at2"/>
<feature type="binding site" evidence="3">
    <location>
        <position position="450"/>
    </location>
    <ligand>
        <name>substrate</name>
    </ligand>
</feature>
<keyword evidence="4" id="KW-0175">Coiled coil</keyword>
<dbReference type="SMART" id="SM00642">
    <property type="entry name" value="Aamy"/>
    <property type="match status" value="1"/>
</dbReference>
<feature type="binding site" evidence="3">
    <location>
        <begin position="234"/>
        <end position="236"/>
    </location>
    <ligand>
        <name>substrate</name>
    </ligand>
</feature>
<evidence type="ECO:0000313" key="6">
    <source>
        <dbReference type="EMBL" id="RKF13745.1"/>
    </source>
</evidence>
<dbReference type="PANTHER" id="PTHR38784">
    <property type="entry name" value="SUCROSE PHOSPHORYLASE"/>
    <property type="match status" value="1"/>
</dbReference>
<reference evidence="6 7" key="1">
    <citation type="submission" date="2018-09" db="EMBL/GenBank/DDBJ databases">
        <authorList>
            <person name="Wang Z."/>
        </authorList>
    </citation>
    <scope>NUCLEOTIDE SEQUENCE [LARGE SCALE GENOMIC DNA]</scope>
    <source>
        <strain evidence="6 7">ALS 81</strain>
    </source>
</reference>
<keyword evidence="2" id="KW-0808">Transferase</keyword>
<dbReference type="InterPro" id="IPR006047">
    <property type="entry name" value="GH13_cat_dom"/>
</dbReference>
<gene>
    <name evidence="6" type="ORF">DBZ36_18410</name>
</gene>
<dbReference type="RefSeq" id="WP_120356455.1">
    <property type="nucleotide sequence ID" value="NZ_RAQO01000010.1"/>
</dbReference>
<protein>
    <submittedName>
        <fullName evidence="6">Sugar phosphorylase</fullName>
    </submittedName>
</protein>
<evidence type="ECO:0000256" key="4">
    <source>
        <dbReference type="SAM" id="Coils"/>
    </source>
</evidence>
<accession>A0A420E6T9</accession>
<dbReference type="GO" id="GO:0016757">
    <property type="term" value="F:glycosyltransferase activity"/>
    <property type="evidence" value="ECO:0007669"/>
    <property type="project" value="UniProtKB-KW"/>
</dbReference>
<evidence type="ECO:0000256" key="3">
    <source>
        <dbReference type="PIRSR" id="PIRSR003059-2"/>
    </source>
</evidence>
<keyword evidence="7" id="KW-1185">Reference proteome</keyword>
<dbReference type="SUPFAM" id="SSF51445">
    <property type="entry name" value="(Trans)glycosidases"/>
    <property type="match status" value="1"/>
</dbReference>
<comment type="caution">
    <text evidence="6">The sequence shown here is derived from an EMBL/GenBank/DDBJ whole genome shotgun (WGS) entry which is preliminary data.</text>
</comment>
<dbReference type="InterPro" id="IPR017853">
    <property type="entry name" value="GH"/>
</dbReference>
<keyword evidence="1" id="KW-0328">Glycosyltransferase</keyword>
<sequence length="565" mass="62807">MPAIDTSMATLSKDLQQILAGVYSPAQLKSLVPSLISKANAFSITKPQKLSLDQNDIMLISYGDSIKKDGEAPLHTLRMFLNQHTQHEISAVHLLPCYPFTSDDGFSVIDYWEINSELGGWEDVRALSADYDLMLDAVINHISQSSNWFQGYLEGSEEYQDFFLEADPQLNYGSVTRPRALPLLSAFETSRGLKHVWTTFSSDQIDLNYRSPALFAKVVELLLYYVEQGARYIRLDAIGFMWKELSTPCIHLPQTHALVQAMRAVLDALAPQVKLITETNVPHQDNISYFGNGFNEAHMVYQFPLPPLTMHTLQTGNSDKIVAWMSSLDACSASTTFFNFLSSHDGIGVRPVEGILNPSEVQHLLDVVDANQGRVSYKDNGDGTQSPYELNINYFNAVADKQASMSTNIDRFMAAQTILVSLAGVPGIYIHSLLGSESDLEGLERHGYNRAINRAQLSVDQLQDELKDVDSQRSRVLARFKQLLGTRKTLAAFAPSASQRIVKTDSRVVSLVRDESVAVVVNISNQSLDFDTRLLLPGLSQDLLSQQKITSVTTLAPYQAMWLSA</sequence>
<dbReference type="Proteomes" id="UP000286482">
    <property type="component" value="Unassembled WGS sequence"/>
</dbReference>
<feature type="domain" description="Glycosyl hydrolase family 13 catalytic" evidence="5">
    <location>
        <begin position="56"/>
        <end position="487"/>
    </location>
</feature>
<evidence type="ECO:0000256" key="1">
    <source>
        <dbReference type="ARBA" id="ARBA00022676"/>
    </source>
</evidence>